<sequence length="106" mass="11507">MGRQAENGHERTPVRLTRRGRIVVFGFLLALTGGLVALVSAPGQAADPPGPAPTVIVQPGDTLWDIATQTKGREGRDATVEEIRRLNNLTGYDIDAGQRLLLPRRR</sequence>
<dbReference type="AlphaFoldDB" id="A0A9W6NRG8"/>
<evidence type="ECO:0000259" key="1">
    <source>
        <dbReference type="PROSITE" id="PS51782"/>
    </source>
</evidence>
<dbReference type="Proteomes" id="UP001143480">
    <property type="component" value="Unassembled WGS sequence"/>
</dbReference>
<comment type="caution">
    <text evidence="2">The sequence shown here is derived from an EMBL/GenBank/DDBJ whole genome shotgun (WGS) entry which is preliminary data.</text>
</comment>
<reference evidence="2" key="2">
    <citation type="submission" date="2023-01" db="EMBL/GenBank/DDBJ databases">
        <authorList>
            <person name="Sun Q."/>
            <person name="Evtushenko L."/>
        </authorList>
    </citation>
    <scope>NUCLEOTIDE SEQUENCE</scope>
    <source>
        <strain evidence="2">VKM Ac-1321</strain>
    </source>
</reference>
<evidence type="ECO:0000313" key="3">
    <source>
        <dbReference type="Proteomes" id="UP001143480"/>
    </source>
</evidence>
<dbReference type="InterPro" id="IPR018392">
    <property type="entry name" value="LysM"/>
</dbReference>
<dbReference type="Pfam" id="PF01476">
    <property type="entry name" value="LysM"/>
    <property type="match status" value="1"/>
</dbReference>
<dbReference type="EMBL" id="BSFP01000075">
    <property type="protein sequence ID" value="GLL06569.1"/>
    <property type="molecule type" value="Genomic_DNA"/>
</dbReference>
<reference evidence="2" key="1">
    <citation type="journal article" date="2014" name="Int. J. Syst. Evol. Microbiol.">
        <title>Complete genome sequence of Corynebacterium casei LMG S-19264T (=DSM 44701T), isolated from a smear-ripened cheese.</title>
        <authorList>
            <consortium name="US DOE Joint Genome Institute (JGI-PGF)"/>
            <person name="Walter F."/>
            <person name="Albersmeier A."/>
            <person name="Kalinowski J."/>
            <person name="Ruckert C."/>
        </authorList>
    </citation>
    <scope>NUCLEOTIDE SEQUENCE</scope>
    <source>
        <strain evidence="2">VKM Ac-1321</strain>
    </source>
</reference>
<dbReference type="CDD" id="cd00118">
    <property type="entry name" value="LysM"/>
    <property type="match status" value="1"/>
</dbReference>
<feature type="domain" description="LysM" evidence="1">
    <location>
        <begin position="53"/>
        <end position="102"/>
    </location>
</feature>
<name>A0A9W6NRG8_9ACTN</name>
<proteinExistence type="predicted"/>
<dbReference type="Gene3D" id="3.10.350.10">
    <property type="entry name" value="LysM domain"/>
    <property type="match status" value="1"/>
</dbReference>
<dbReference type="SMART" id="SM00257">
    <property type="entry name" value="LysM"/>
    <property type="match status" value="1"/>
</dbReference>
<organism evidence="2 3">
    <name type="scientific">Dactylosporangium matsuzakiense</name>
    <dbReference type="NCBI Taxonomy" id="53360"/>
    <lineage>
        <taxon>Bacteria</taxon>
        <taxon>Bacillati</taxon>
        <taxon>Actinomycetota</taxon>
        <taxon>Actinomycetes</taxon>
        <taxon>Micromonosporales</taxon>
        <taxon>Micromonosporaceae</taxon>
        <taxon>Dactylosporangium</taxon>
    </lineage>
</organism>
<dbReference type="PROSITE" id="PS51782">
    <property type="entry name" value="LYSM"/>
    <property type="match status" value="1"/>
</dbReference>
<accession>A0A9W6NRG8</accession>
<protein>
    <recommendedName>
        <fullName evidence="1">LysM domain-containing protein</fullName>
    </recommendedName>
</protein>
<gene>
    <name evidence="2" type="ORF">GCM10017581_083190</name>
</gene>
<dbReference type="InterPro" id="IPR036779">
    <property type="entry name" value="LysM_dom_sf"/>
</dbReference>
<evidence type="ECO:0000313" key="2">
    <source>
        <dbReference type="EMBL" id="GLL06569.1"/>
    </source>
</evidence>
<dbReference type="SUPFAM" id="SSF54106">
    <property type="entry name" value="LysM domain"/>
    <property type="match status" value="1"/>
</dbReference>
<keyword evidence="3" id="KW-1185">Reference proteome</keyword>